<name>A0A177NM72_9GAMM</name>
<reference evidence="1 2" key="1">
    <citation type="submission" date="2016-03" db="EMBL/GenBank/DDBJ databases">
        <authorList>
            <person name="Ploux O."/>
        </authorList>
    </citation>
    <scope>NUCLEOTIDE SEQUENCE [LARGE SCALE GENOMIC DNA]</scope>
    <source>
        <strain evidence="1 2">R-45378</strain>
    </source>
</reference>
<dbReference type="AlphaFoldDB" id="A0A177NM72"/>
<evidence type="ECO:0000313" key="1">
    <source>
        <dbReference type="EMBL" id="OAI18932.1"/>
    </source>
</evidence>
<dbReference type="Proteomes" id="UP000077857">
    <property type="component" value="Unassembled WGS sequence"/>
</dbReference>
<accession>A0A177NM72</accession>
<dbReference type="OrthoDB" id="9914829at2"/>
<dbReference type="RefSeq" id="WP_064039811.1">
    <property type="nucleotide sequence ID" value="NZ_LUUJ01000054.1"/>
</dbReference>
<comment type="caution">
    <text evidence="1">The sequence shown here is derived from an EMBL/GenBank/DDBJ whole genome shotgun (WGS) entry which is preliminary data.</text>
</comment>
<organism evidence="1 2">
    <name type="scientific">Methylomonas koyamae</name>
    <dbReference type="NCBI Taxonomy" id="702114"/>
    <lineage>
        <taxon>Bacteria</taxon>
        <taxon>Pseudomonadati</taxon>
        <taxon>Pseudomonadota</taxon>
        <taxon>Gammaproteobacteria</taxon>
        <taxon>Methylococcales</taxon>
        <taxon>Methylococcaceae</taxon>
        <taxon>Methylomonas</taxon>
    </lineage>
</organism>
<dbReference type="EMBL" id="LUUJ01000054">
    <property type="protein sequence ID" value="OAI18932.1"/>
    <property type="molecule type" value="Genomic_DNA"/>
</dbReference>
<gene>
    <name evidence="1" type="ORF">A1507_08495</name>
</gene>
<proteinExistence type="predicted"/>
<protein>
    <submittedName>
        <fullName evidence="1">Uncharacterized protein</fullName>
    </submittedName>
</protein>
<sequence>MSFELPGVKANSDIEKLFKIIGFIVVQWGHNEQCLDLIVEMIFRHFDGHPLLTERPVFLKPKIKFLNKCFVQIPELNQFRSESDKLLPRFSEAGEKRNNFVHAAISETFLENGSFSFVKIAVKPNDSHSVYQFTFDHSDWPAFRNELLSLGA</sequence>
<evidence type="ECO:0000313" key="2">
    <source>
        <dbReference type="Proteomes" id="UP000077857"/>
    </source>
</evidence>